<sequence length="274" mass="30401">MRNWFFKFGIVIAFLGVIGCSDDDAKTTDETVTIDEAALTAKVDNGIEVISDIVLQGFEGQLQKEKTYKGGWGLPDCVTVSIELTSTSKKMVMDFGTEGCEVRNGHVLKGKMLMSYGLDLEAKTIVIMYSFEDFYVDGTQFVGSKTITRQRENENGNPQYTMEMDVTMIFEDGTQASRIGTKKREWIEGAYNGNWGDNVFEITGAWETNFADGTKNSTTITTPLRREASCRFIVSGVMELVRGERSGTLDYGDGSCDNKAIFTNADGEEKEIIL</sequence>
<evidence type="ECO:0008006" key="3">
    <source>
        <dbReference type="Google" id="ProtNLM"/>
    </source>
</evidence>
<proteinExistence type="predicted"/>
<dbReference type="Proteomes" id="UP001597459">
    <property type="component" value="Unassembled WGS sequence"/>
</dbReference>
<evidence type="ECO:0000313" key="2">
    <source>
        <dbReference type="Proteomes" id="UP001597459"/>
    </source>
</evidence>
<evidence type="ECO:0000313" key="1">
    <source>
        <dbReference type="EMBL" id="MFD2591331.1"/>
    </source>
</evidence>
<dbReference type="EMBL" id="JBHULX010000019">
    <property type="protein sequence ID" value="MFD2591331.1"/>
    <property type="molecule type" value="Genomic_DNA"/>
</dbReference>
<protein>
    <recommendedName>
        <fullName evidence="3">Lipoprotein</fullName>
    </recommendedName>
</protein>
<accession>A0ABW5N942</accession>
<dbReference type="PROSITE" id="PS51257">
    <property type="entry name" value="PROKAR_LIPOPROTEIN"/>
    <property type="match status" value="1"/>
</dbReference>
<dbReference type="RefSeq" id="WP_378256671.1">
    <property type="nucleotide sequence ID" value="NZ_JBHSJV010000001.1"/>
</dbReference>
<gene>
    <name evidence="1" type="ORF">ACFSTE_10890</name>
</gene>
<comment type="caution">
    <text evidence="1">The sequence shown here is derived from an EMBL/GenBank/DDBJ whole genome shotgun (WGS) entry which is preliminary data.</text>
</comment>
<organism evidence="1 2">
    <name type="scientific">Aquimarina hainanensis</name>
    <dbReference type="NCBI Taxonomy" id="1578017"/>
    <lineage>
        <taxon>Bacteria</taxon>
        <taxon>Pseudomonadati</taxon>
        <taxon>Bacteroidota</taxon>
        <taxon>Flavobacteriia</taxon>
        <taxon>Flavobacteriales</taxon>
        <taxon>Flavobacteriaceae</taxon>
        <taxon>Aquimarina</taxon>
    </lineage>
</organism>
<keyword evidence="2" id="KW-1185">Reference proteome</keyword>
<name>A0ABW5N942_9FLAO</name>
<reference evidence="2" key="1">
    <citation type="journal article" date="2019" name="Int. J. Syst. Evol. Microbiol.">
        <title>The Global Catalogue of Microorganisms (GCM) 10K type strain sequencing project: providing services to taxonomists for standard genome sequencing and annotation.</title>
        <authorList>
            <consortium name="The Broad Institute Genomics Platform"/>
            <consortium name="The Broad Institute Genome Sequencing Center for Infectious Disease"/>
            <person name="Wu L."/>
            <person name="Ma J."/>
        </authorList>
    </citation>
    <scope>NUCLEOTIDE SEQUENCE [LARGE SCALE GENOMIC DNA]</scope>
    <source>
        <strain evidence="2">KCTC 42423</strain>
    </source>
</reference>